<dbReference type="InterPro" id="IPR036880">
    <property type="entry name" value="Kunitz_BPTI_sf"/>
</dbReference>
<keyword evidence="7" id="KW-0677">Repeat</keyword>
<dbReference type="GO" id="GO:0031012">
    <property type="term" value="C:extracellular matrix"/>
    <property type="evidence" value="ECO:0007669"/>
    <property type="project" value="TreeGrafter"/>
</dbReference>
<evidence type="ECO:0000256" key="7">
    <source>
        <dbReference type="ARBA" id="ARBA00022737"/>
    </source>
</evidence>
<evidence type="ECO:0000256" key="2">
    <source>
        <dbReference type="ARBA" id="ARBA00019594"/>
    </source>
</evidence>
<dbReference type="GO" id="GO:0046872">
    <property type="term" value="F:metal ion binding"/>
    <property type="evidence" value="ECO:0007669"/>
    <property type="project" value="UniProtKB-KW"/>
</dbReference>
<protein>
    <recommendedName>
        <fullName evidence="2">Spondin-1</fullName>
    </recommendedName>
    <alternativeName>
        <fullName evidence="11">F-spondin</fullName>
    </alternativeName>
</protein>
<dbReference type="GeneID" id="113466077"/>
<keyword evidence="9" id="KW-1015">Disulfide bond</keyword>
<dbReference type="STRING" id="121845.A0A3Q0IL51"/>
<dbReference type="PROSITE" id="PS50279">
    <property type="entry name" value="BPTI_KUNITZ_2"/>
    <property type="match status" value="1"/>
</dbReference>
<evidence type="ECO:0000313" key="15">
    <source>
        <dbReference type="Proteomes" id="UP000079169"/>
    </source>
</evidence>
<dbReference type="GO" id="GO:0007155">
    <property type="term" value="P:cell adhesion"/>
    <property type="evidence" value="ECO:0007669"/>
    <property type="project" value="UniProtKB-KW"/>
</dbReference>
<evidence type="ECO:0000256" key="10">
    <source>
        <dbReference type="ARBA" id="ARBA00023180"/>
    </source>
</evidence>
<accession>A0A3Q0IL51</accession>
<evidence type="ECO:0000313" key="16">
    <source>
        <dbReference type="RefSeq" id="XP_026676984.1"/>
    </source>
</evidence>
<dbReference type="Pfam" id="PF00090">
    <property type="entry name" value="TSP_1"/>
    <property type="match status" value="2"/>
</dbReference>
<dbReference type="NCBIfam" id="NF038123">
    <property type="entry name" value="NF038123_dom"/>
    <property type="match status" value="1"/>
</dbReference>
<evidence type="ECO:0000256" key="6">
    <source>
        <dbReference type="ARBA" id="ARBA00022729"/>
    </source>
</evidence>
<dbReference type="Pfam" id="PF06468">
    <property type="entry name" value="Spond_N"/>
    <property type="match status" value="1"/>
</dbReference>
<evidence type="ECO:0000256" key="11">
    <source>
        <dbReference type="ARBA" id="ARBA00030964"/>
    </source>
</evidence>
<feature type="domain" description="Spondin" evidence="14">
    <location>
        <begin position="45"/>
        <end position="235"/>
    </location>
</feature>
<comment type="subcellular location">
    <subcellularLocation>
        <location evidence="1">Secreted</location>
        <location evidence="1">Extracellular space</location>
        <location evidence="1">Extracellular matrix</location>
    </subcellularLocation>
</comment>
<dbReference type="PANTHER" id="PTHR11311:SF23">
    <property type="entry name" value="SPONDIN-1"/>
    <property type="match status" value="1"/>
</dbReference>
<dbReference type="InterPro" id="IPR038678">
    <property type="entry name" value="Spondin_N_sf"/>
</dbReference>
<feature type="domain" description="BPTI/Kunitz inhibitor" evidence="12">
    <location>
        <begin position="485"/>
        <end position="535"/>
    </location>
</feature>
<evidence type="ECO:0000256" key="4">
    <source>
        <dbReference type="ARBA" id="ARBA00022530"/>
    </source>
</evidence>
<dbReference type="InterPro" id="IPR020901">
    <property type="entry name" value="Prtase_inh_Kunz-CS"/>
</dbReference>
<dbReference type="Proteomes" id="UP000079169">
    <property type="component" value="Unplaced"/>
</dbReference>
<evidence type="ECO:0000256" key="8">
    <source>
        <dbReference type="ARBA" id="ARBA00022889"/>
    </source>
</evidence>
<dbReference type="InterPro" id="IPR002861">
    <property type="entry name" value="Reeler_dom"/>
</dbReference>
<dbReference type="Gene3D" id="2.60.40.2130">
    <property type="entry name" value="F-spondin domain"/>
    <property type="match status" value="1"/>
</dbReference>
<dbReference type="PROSITE" id="PS51020">
    <property type="entry name" value="SPONDIN"/>
    <property type="match status" value="1"/>
</dbReference>
<dbReference type="InterPro" id="IPR002223">
    <property type="entry name" value="Kunitz_BPTI"/>
</dbReference>
<dbReference type="Pfam" id="PF19028">
    <property type="entry name" value="TSP1_spondin"/>
    <property type="match status" value="2"/>
</dbReference>
<evidence type="ECO:0000259" key="14">
    <source>
        <dbReference type="PROSITE" id="PS51020"/>
    </source>
</evidence>
<keyword evidence="8" id="KW-0130">Cell adhesion</keyword>
<dbReference type="Gene3D" id="4.10.410.10">
    <property type="entry name" value="Pancreatic trypsin inhibitor Kunitz domain"/>
    <property type="match status" value="1"/>
</dbReference>
<dbReference type="InterPro" id="IPR036383">
    <property type="entry name" value="TSP1_rpt_sf"/>
</dbReference>
<gene>
    <name evidence="16" type="primary">LOC113466077</name>
</gene>
<keyword evidence="6" id="KW-0732">Signal</keyword>
<dbReference type="RefSeq" id="XP_026676984.1">
    <property type="nucleotide sequence ID" value="XM_026821183.1"/>
</dbReference>
<dbReference type="InterPro" id="IPR000884">
    <property type="entry name" value="TSP1_rpt"/>
</dbReference>
<dbReference type="PROSITE" id="PS00280">
    <property type="entry name" value="BPTI_KUNITZ_1"/>
    <property type="match status" value="1"/>
</dbReference>
<name>A0A3Q0IL51_DIACI</name>
<dbReference type="SMART" id="SM00209">
    <property type="entry name" value="TSP1"/>
    <property type="match status" value="4"/>
</dbReference>
<evidence type="ECO:0000259" key="12">
    <source>
        <dbReference type="PROSITE" id="PS50279"/>
    </source>
</evidence>
<proteinExistence type="predicted"/>
<dbReference type="Pfam" id="PF00014">
    <property type="entry name" value="Kunitz_BPTI"/>
    <property type="match status" value="1"/>
</dbReference>
<dbReference type="GO" id="GO:0004867">
    <property type="term" value="F:serine-type endopeptidase inhibitor activity"/>
    <property type="evidence" value="ECO:0007669"/>
    <property type="project" value="InterPro"/>
</dbReference>
<dbReference type="Gene3D" id="2.60.40.4060">
    <property type="entry name" value="Reeler domain"/>
    <property type="match status" value="1"/>
</dbReference>
<evidence type="ECO:0000256" key="1">
    <source>
        <dbReference type="ARBA" id="ARBA00004498"/>
    </source>
</evidence>
<dbReference type="KEGG" id="dci:113466077"/>
<dbReference type="InterPro" id="IPR042307">
    <property type="entry name" value="Reeler_sf"/>
</dbReference>
<dbReference type="CDD" id="cd00109">
    <property type="entry name" value="Kunitz-type"/>
    <property type="match status" value="1"/>
</dbReference>
<keyword evidence="4" id="KW-0272">Extracellular matrix</keyword>
<evidence type="ECO:0000259" key="13">
    <source>
        <dbReference type="PROSITE" id="PS51019"/>
    </source>
</evidence>
<keyword evidence="15" id="KW-1185">Reference proteome</keyword>
<dbReference type="AlphaFoldDB" id="A0A3Q0IL51"/>
<sequence>MWLAPPTGNGCVRIKANVLANNQLYGDSGKLTREICEYTENKEEKYMDCCACDEARYKFIFEGLWRNETHPKDFPKSLWLTHFSDVVGGTHGKNFSFWGEGQIASPGLKQLAEWGATRIIDSELRSKSRHFRSLVKATGLWYPGVNANTSSTFRVDKRRNLISLVSMLGPSPDWLVGVSGLNLCLPNCTWIEGQVIDLYPYDAGTDNGVSYMSINIPAVPQEKIHKITPMYPEDERAPFYDPVNNFMYPLCRLFEYEDKLIKKSCDDKSVSEMMDEISIVDNEEEASRPECAVTPYTPWSNCSATCGKGLRMRSRTYVNPASARAAECDRQLVSKEMCIAENPTCPGEEEEEQVEGKECKVGEWEAWSECSVSCGQGLRTRVRRFPDKKTAKKCPHVELVEREPCIESPCTESVVDPLCPVTDWSDWSPCNASCGYGFKIHTRFLLADKQHEAECLQRVSLNETKRCKSPRGDCKVDMAEVKTTCMLPEDTGSCHSFNERFRFEPMKGMCIPFSYGGCGGNKNNFYTQAECLDFCRPIINLLDAPSSTNNITNVDCVLGEWGPWSECSVKCGRGYKMRTREVLVQAQGKGTPCPLVLTKRRMCRGVGCTEPKTPIVPTRYY</sequence>
<keyword evidence="3" id="KW-0964">Secreted</keyword>
<reference evidence="16" key="1">
    <citation type="submission" date="2025-08" db="UniProtKB">
        <authorList>
            <consortium name="RefSeq"/>
        </authorList>
    </citation>
    <scope>IDENTIFICATION</scope>
</reference>
<dbReference type="SUPFAM" id="SSF57362">
    <property type="entry name" value="BPTI-like"/>
    <property type="match status" value="1"/>
</dbReference>
<dbReference type="PaxDb" id="121845-A0A3Q0IL51"/>
<dbReference type="SUPFAM" id="SSF82895">
    <property type="entry name" value="TSP-1 type 1 repeat"/>
    <property type="match status" value="4"/>
</dbReference>
<feature type="domain" description="Reelin" evidence="13">
    <location>
        <begin position="1"/>
        <end position="48"/>
    </location>
</feature>
<dbReference type="InterPro" id="IPR044004">
    <property type="entry name" value="TSP1_spondin_dom"/>
</dbReference>
<keyword evidence="5" id="KW-0479">Metal-binding</keyword>
<dbReference type="Gene3D" id="2.20.100.10">
    <property type="entry name" value="Thrombospondin type-1 (TSP1) repeat"/>
    <property type="match status" value="4"/>
</dbReference>
<keyword evidence="10" id="KW-0325">Glycoprotein</keyword>
<dbReference type="PROSITE" id="PS51019">
    <property type="entry name" value="REELIN"/>
    <property type="match status" value="1"/>
</dbReference>
<evidence type="ECO:0000256" key="3">
    <source>
        <dbReference type="ARBA" id="ARBA00022525"/>
    </source>
</evidence>
<dbReference type="PRINTS" id="PR00759">
    <property type="entry name" value="BASICPTASE"/>
</dbReference>
<evidence type="ECO:0000256" key="5">
    <source>
        <dbReference type="ARBA" id="ARBA00022723"/>
    </source>
</evidence>
<dbReference type="InterPro" id="IPR009465">
    <property type="entry name" value="Spondin_N"/>
</dbReference>
<dbReference type="InterPro" id="IPR051418">
    <property type="entry name" value="Spondin/Thrombospondin_T1"/>
</dbReference>
<dbReference type="FunFam" id="2.60.40.2130:FF:000002">
    <property type="entry name" value="Putative Spondin-1"/>
    <property type="match status" value="1"/>
</dbReference>
<dbReference type="SMART" id="SM00131">
    <property type="entry name" value="KU"/>
    <property type="match status" value="1"/>
</dbReference>
<dbReference type="PROSITE" id="PS50092">
    <property type="entry name" value="TSP1"/>
    <property type="match status" value="4"/>
</dbReference>
<dbReference type="PANTHER" id="PTHR11311">
    <property type="entry name" value="SPONDIN"/>
    <property type="match status" value="1"/>
</dbReference>
<organism evidence="15 16">
    <name type="scientific">Diaphorina citri</name>
    <name type="common">Asian citrus psyllid</name>
    <dbReference type="NCBI Taxonomy" id="121845"/>
    <lineage>
        <taxon>Eukaryota</taxon>
        <taxon>Metazoa</taxon>
        <taxon>Ecdysozoa</taxon>
        <taxon>Arthropoda</taxon>
        <taxon>Hexapoda</taxon>
        <taxon>Insecta</taxon>
        <taxon>Pterygota</taxon>
        <taxon>Neoptera</taxon>
        <taxon>Paraneoptera</taxon>
        <taxon>Hemiptera</taxon>
        <taxon>Sternorrhyncha</taxon>
        <taxon>Psylloidea</taxon>
        <taxon>Psyllidae</taxon>
        <taxon>Diaphorininae</taxon>
        <taxon>Diaphorina</taxon>
    </lineage>
</organism>
<evidence type="ECO:0000256" key="9">
    <source>
        <dbReference type="ARBA" id="ARBA00023157"/>
    </source>
</evidence>